<proteinExistence type="predicted"/>
<dbReference type="Pfam" id="PF09273">
    <property type="entry name" value="Rubis-subs-bind"/>
    <property type="match status" value="1"/>
</dbReference>
<dbReference type="SUPFAM" id="SSF81822">
    <property type="entry name" value="RuBisCo LSMT C-terminal, substrate-binding domain"/>
    <property type="match status" value="1"/>
</dbReference>
<name>A0A8S1IQW9_9CHLO</name>
<feature type="compositionally biased region" description="Acidic residues" evidence="4">
    <location>
        <begin position="329"/>
        <end position="350"/>
    </location>
</feature>
<evidence type="ECO:0008006" key="9">
    <source>
        <dbReference type="Google" id="ProtNLM"/>
    </source>
</evidence>
<keyword evidence="2" id="KW-0808">Transferase</keyword>
<dbReference type="InterPro" id="IPR015353">
    <property type="entry name" value="Rubisco_LSMT_subst-bd"/>
</dbReference>
<keyword evidence="3" id="KW-0949">S-adenosyl-L-methionine</keyword>
<evidence type="ECO:0000313" key="7">
    <source>
        <dbReference type="EMBL" id="CAD7696123.1"/>
    </source>
</evidence>
<evidence type="ECO:0000259" key="5">
    <source>
        <dbReference type="Pfam" id="PF00856"/>
    </source>
</evidence>
<comment type="caution">
    <text evidence="7">The sequence shown here is derived from an EMBL/GenBank/DDBJ whole genome shotgun (WGS) entry which is preliminary data.</text>
</comment>
<dbReference type="InterPro" id="IPR001214">
    <property type="entry name" value="SET_dom"/>
</dbReference>
<dbReference type="GO" id="GO:0032259">
    <property type="term" value="P:methylation"/>
    <property type="evidence" value="ECO:0007669"/>
    <property type="project" value="UniProtKB-KW"/>
</dbReference>
<reference evidence="7" key="1">
    <citation type="submission" date="2020-12" db="EMBL/GenBank/DDBJ databases">
        <authorList>
            <person name="Iha C."/>
        </authorList>
    </citation>
    <scope>NUCLEOTIDE SEQUENCE</scope>
</reference>
<dbReference type="OrthoDB" id="515435at2759"/>
<dbReference type="Proteomes" id="UP000708148">
    <property type="component" value="Unassembled WGS sequence"/>
</dbReference>
<feature type="domain" description="SET" evidence="5">
    <location>
        <begin position="29"/>
        <end position="110"/>
    </location>
</feature>
<dbReference type="Gene3D" id="3.90.1410.10">
    <property type="entry name" value="set domain protein methyltransferase, domain 1"/>
    <property type="match status" value="1"/>
</dbReference>
<evidence type="ECO:0000256" key="1">
    <source>
        <dbReference type="ARBA" id="ARBA00022603"/>
    </source>
</evidence>
<dbReference type="PANTHER" id="PTHR13271">
    <property type="entry name" value="UNCHARACTERIZED PUTATIVE METHYLTRANSFERASE"/>
    <property type="match status" value="1"/>
</dbReference>
<dbReference type="Pfam" id="PF00856">
    <property type="entry name" value="SET"/>
    <property type="match status" value="1"/>
</dbReference>
<organism evidence="7 8">
    <name type="scientific">Ostreobium quekettii</name>
    <dbReference type="NCBI Taxonomy" id="121088"/>
    <lineage>
        <taxon>Eukaryota</taxon>
        <taxon>Viridiplantae</taxon>
        <taxon>Chlorophyta</taxon>
        <taxon>core chlorophytes</taxon>
        <taxon>Ulvophyceae</taxon>
        <taxon>TCBD clade</taxon>
        <taxon>Bryopsidales</taxon>
        <taxon>Ostreobineae</taxon>
        <taxon>Ostreobiaceae</taxon>
        <taxon>Ostreobium</taxon>
    </lineage>
</organism>
<dbReference type="GO" id="GO:0016279">
    <property type="term" value="F:protein-lysine N-methyltransferase activity"/>
    <property type="evidence" value="ECO:0007669"/>
    <property type="project" value="TreeGrafter"/>
</dbReference>
<feature type="domain" description="Rubisco LSMT substrate-binding" evidence="6">
    <location>
        <begin position="164"/>
        <end position="298"/>
    </location>
</feature>
<keyword evidence="8" id="KW-1185">Reference proteome</keyword>
<evidence type="ECO:0000256" key="2">
    <source>
        <dbReference type="ARBA" id="ARBA00022679"/>
    </source>
</evidence>
<evidence type="ECO:0000259" key="6">
    <source>
        <dbReference type="Pfam" id="PF09273"/>
    </source>
</evidence>
<dbReference type="CDD" id="cd10527">
    <property type="entry name" value="SET_LSMT"/>
    <property type="match status" value="1"/>
</dbReference>
<sequence length="366" mass="41012">MEKALHAACMLQSRAFHMQADNWVTGVVSKGSQLFMLPGIDMVNHSCNPKDLNTTLRYIKVDCSSEEANCLGGISKLNQEKCSTASSHSYFVMKAEQDIKAGEPILHSYGDLSDGQLLQVYGFIGSTDDHQNPHNWVAVPWKIVKESCCDIAKRKDWPLGDICKREDFLCNQKLLYCPVDEVQFAVATHQELPKELVTVVQILLMAAEDFADVVKEYVGDCSLEPGNRPLVMGERYMDSSDWSEVVCLALLKTLDMCLCMYPTTFEEDSALLASDKMLPNSPRRLAAVLLRMEEKQILKAARKQVLTLLVRCCNEEDEEESGDGSHDFDSDEDDEGDGEDSDSLEDEDDVEKGTKTGRNKRQRTNC</sequence>
<evidence type="ECO:0000313" key="8">
    <source>
        <dbReference type="Proteomes" id="UP000708148"/>
    </source>
</evidence>
<dbReference type="InterPro" id="IPR050600">
    <property type="entry name" value="SETD3_SETD6_MTase"/>
</dbReference>
<dbReference type="SUPFAM" id="SSF82199">
    <property type="entry name" value="SET domain"/>
    <property type="match status" value="1"/>
</dbReference>
<dbReference type="PANTHER" id="PTHR13271:SF145">
    <property type="entry name" value="SET DOMAIN-CONTAINING PROTEIN"/>
    <property type="match status" value="1"/>
</dbReference>
<evidence type="ECO:0000256" key="4">
    <source>
        <dbReference type="SAM" id="MobiDB-lite"/>
    </source>
</evidence>
<protein>
    <recommendedName>
        <fullName evidence="9">SET domain-containing protein</fullName>
    </recommendedName>
</protein>
<dbReference type="Gene3D" id="3.90.1420.10">
    <property type="entry name" value="Rubisco LSMT, substrate-binding domain"/>
    <property type="match status" value="1"/>
</dbReference>
<dbReference type="EMBL" id="CAJHUC010000436">
    <property type="protein sequence ID" value="CAD7696123.1"/>
    <property type="molecule type" value="Genomic_DNA"/>
</dbReference>
<dbReference type="AlphaFoldDB" id="A0A8S1IQW9"/>
<feature type="compositionally biased region" description="Basic residues" evidence="4">
    <location>
        <begin position="355"/>
        <end position="366"/>
    </location>
</feature>
<feature type="region of interest" description="Disordered" evidence="4">
    <location>
        <begin position="316"/>
        <end position="366"/>
    </location>
</feature>
<gene>
    <name evidence="7" type="ORF">OSTQU699_LOCUS1484</name>
</gene>
<dbReference type="InterPro" id="IPR036464">
    <property type="entry name" value="Rubisco_LSMT_subst-bd_sf"/>
</dbReference>
<accession>A0A8S1IQW9</accession>
<dbReference type="InterPro" id="IPR046341">
    <property type="entry name" value="SET_dom_sf"/>
</dbReference>
<evidence type="ECO:0000256" key="3">
    <source>
        <dbReference type="ARBA" id="ARBA00022691"/>
    </source>
</evidence>
<keyword evidence="1" id="KW-0489">Methyltransferase</keyword>